<organism evidence="1">
    <name type="scientific">bioreactor metagenome</name>
    <dbReference type="NCBI Taxonomy" id="1076179"/>
    <lineage>
        <taxon>unclassified sequences</taxon>
        <taxon>metagenomes</taxon>
        <taxon>ecological metagenomes</taxon>
    </lineage>
</organism>
<gene>
    <name evidence="1" type="ORF">SDC9_111200</name>
</gene>
<sequence length="115" mass="12313">MLYGNADALALHAFHICRGQLAGDDGILAEIFKVSAAERAALAVETRAEQNIHAFRARGFAKRRTELLKKRSVKRAGCQAGGGKANGGQRRFFALLAGKDFLSQPVRPVGHGNGL</sequence>
<reference evidence="1" key="1">
    <citation type="submission" date="2019-08" db="EMBL/GenBank/DDBJ databases">
        <authorList>
            <person name="Kucharzyk K."/>
            <person name="Murdoch R.W."/>
            <person name="Higgins S."/>
            <person name="Loffler F."/>
        </authorList>
    </citation>
    <scope>NUCLEOTIDE SEQUENCE</scope>
</reference>
<accession>A0A645BR58</accession>
<dbReference type="AlphaFoldDB" id="A0A645BR58"/>
<comment type="caution">
    <text evidence="1">The sequence shown here is derived from an EMBL/GenBank/DDBJ whole genome shotgun (WGS) entry which is preliminary data.</text>
</comment>
<dbReference type="EMBL" id="VSSQ01019879">
    <property type="protein sequence ID" value="MPM64314.1"/>
    <property type="molecule type" value="Genomic_DNA"/>
</dbReference>
<name>A0A645BR58_9ZZZZ</name>
<evidence type="ECO:0000313" key="1">
    <source>
        <dbReference type="EMBL" id="MPM64314.1"/>
    </source>
</evidence>
<protein>
    <submittedName>
        <fullName evidence="1">Uncharacterized protein</fullName>
    </submittedName>
</protein>
<proteinExistence type="predicted"/>